<dbReference type="InterPro" id="IPR050383">
    <property type="entry name" value="GlyoxalaseI/FosfomycinResist"/>
</dbReference>
<dbReference type="Gene3D" id="3.10.180.10">
    <property type="entry name" value="2,3-Dihydroxybiphenyl 1,2-Dioxygenase, domain 1"/>
    <property type="match status" value="1"/>
</dbReference>
<dbReference type="HOGENOM" id="CLU_124828_1_0_9"/>
<dbReference type="InterPro" id="IPR037523">
    <property type="entry name" value="VOC_core"/>
</dbReference>
<proteinExistence type="predicted"/>
<comment type="caution">
    <text evidence="2">The sequence shown here is derived from an EMBL/GenBank/DDBJ whole genome shotgun (WGS) entry which is preliminary data.</text>
</comment>
<gene>
    <name evidence="2" type="ORF">IIQ_02135</name>
</gene>
<dbReference type="AlphaFoldDB" id="R8QDR6"/>
<evidence type="ECO:0000313" key="2">
    <source>
        <dbReference type="EMBL" id="EOP68882.1"/>
    </source>
</evidence>
<organism evidence="2 3">
    <name type="scientific">Bacillus cereus VD118</name>
    <dbReference type="NCBI Taxonomy" id="1053231"/>
    <lineage>
        <taxon>Bacteria</taxon>
        <taxon>Bacillati</taxon>
        <taxon>Bacillota</taxon>
        <taxon>Bacilli</taxon>
        <taxon>Bacillales</taxon>
        <taxon>Bacillaceae</taxon>
        <taxon>Bacillus</taxon>
        <taxon>Bacillus cereus group</taxon>
    </lineage>
</organism>
<dbReference type="PANTHER" id="PTHR21366:SF31">
    <property type="entry name" value="METALLOTHIOL TRANSFERASE FOSB"/>
    <property type="match status" value="1"/>
</dbReference>
<accession>R8QDR6</accession>
<reference evidence="2 3" key="1">
    <citation type="submission" date="2012-12" db="EMBL/GenBank/DDBJ databases">
        <title>The Genome Sequence of Bacillus cereus VD118.</title>
        <authorList>
            <consortium name="The Broad Institute Genome Sequencing Platform"/>
            <consortium name="The Broad Institute Genome Sequencing Center for Infectious Disease"/>
            <person name="Feldgarden M."/>
            <person name="Van der Auwera G.A."/>
            <person name="Mahillon J."/>
            <person name="Duprez V."/>
            <person name="Timmery S."/>
            <person name="Mattelet C."/>
            <person name="Dierick K."/>
            <person name="Sun M."/>
            <person name="Yu Z."/>
            <person name="Zhu L."/>
            <person name="Hu X."/>
            <person name="Shank E.B."/>
            <person name="Swiecicka I."/>
            <person name="Hansen B.M."/>
            <person name="Andrup L."/>
            <person name="Walker B."/>
            <person name="Young S.K."/>
            <person name="Zeng Q."/>
            <person name="Gargeya S."/>
            <person name="Fitzgerald M."/>
            <person name="Haas B."/>
            <person name="Abouelleil A."/>
            <person name="Alvarado L."/>
            <person name="Arachchi H.M."/>
            <person name="Berlin A.M."/>
            <person name="Chapman S.B."/>
            <person name="Dewar J."/>
            <person name="Goldberg J."/>
            <person name="Griggs A."/>
            <person name="Gujja S."/>
            <person name="Hansen M."/>
            <person name="Howarth C."/>
            <person name="Imamovic A."/>
            <person name="Larimer J."/>
            <person name="McCowan C."/>
            <person name="Murphy C."/>
            <person name="Neiman D."/>
            <person name="Pearson M."/>
            <person name="Priest M."/>
            <person name="Roberts A."/>
            <person name="Saif S."/>
            <person name="Shea T."/>
            <person name="Sisk P."/>
            <person name="Sykes S."/>
            <person name="Wortman J."/>
            <person name="Nusbaum C."/>
            <person name="Birren B."/>
        </authorList>
    </citation>
    <scope>NUCLEOTIDE SEQUENCE [LARGE SCALE GENOMIC DNA]</scope>
    <source>
        <strain evidence="2 3">VD118</strain>
    </source>
</reference>
<sequence length="177" mass="21198">MEIHYNGYTYFKYRITVTTQPTKKGTSRMIQSIYETHLHVRNLEKAIDFYQNKLGLVLAKKLSKRRVVFFWIGENKKQMLRLWEVHTNEDFETKHFAFRVDLEFLKISKLWLENREIEVVGSQGKGNQEPIVQRWMPAASVYFLDCDGNKLEFISMLYDDPDELEYATYLSEWNAEH</sequence>
<dbReference type="Proteomes" id="UP000014019">
    <property type="component" value="Unassembled WGS sequence"/>
</dbReference>
<dbReference type="EMBL" id="AHEZ01000047">
    <property type="protein sequence ID" value="EOP68882.1"/>
    <property type="molecule type" value="Genomic_DNA"/>
</dbReference>
<name>R8QDR6_BACCE</name>
<evidence type="ECO:0000259" key="1">
    <source>
        <dbReference type="PROSITE" id="PS51819"/>
    </source>
</evidence>
<dbReference type="Pfam" id="PF00903">
    <property type="entry name" value="Glyoxalase"/>
    <property type="match status" value="1"/>
</dbReference>
<dbReference type="PANTHER" id="PTHR21366">
    <property type="entry name" value="GLYOXALASE FAMILY PROTEIN"/>
    <property type="match status" value="1"/>
</dbReference>
<protein>
    <submittedName>
        <fullName evidence="2">Fosfomycin resistance protein</fullName>
    </submittedName>
</protein>
<dbReference type="SUPFAM" id="SSF54593">
    <property type="entry name" value="Glyoxalase/Bleomycin resistance protein/Dihydroxybiphenyl dioxygenase"/>
    <property type="match status" value="1"/>
</dbReference>
<dbReference type="PROSITE" id="PS51819">
    <property type="entry name" value="VOC"/>
    <property type="match status" value="1"/>
</dbReference>
<dbReference type="CDD" id="cd06587">
    <property type="entry name" value="VOC"/>
    <property type="match status" value="1"/>
</dbReference>
<feature type="domain" description="VOC" evidence="1">
    <location>
        <begin position="32"/>
        <end position="156"/>
    </location>
</feature>
<dbReference type="InterPro" id="IPR004360">
    <property type="entry name" value="Glyas_Fos-R_dOase_dom"/>
</dbReference>
<dbReference type="InterPro" id="IPR029068">
    <property type="entry name" value="Glyas_Bleomycin-R_OHBP_Dase"/>
</dbReference>
<dbReference type="PATRIC" id="fig|1053231.3.peg.3385"/>
<evidence type="ECO:0000313" key="3">
    <source>
        <dbReference type="Proteomes" id="UP000014019"/>
    </source>
</evidence>